<organism evidence="1 2">
    <name type="scientific">Vibrio phage 1.097.O._10N.286.49.B3</name>
    <dbReference type="NCBI Taxonomy" id="1881383"/>
    <lineage>
        <taxon>Viruses</taxon>
        <taxon>Duplodnaviria</taxon>
        <taxon>Heunggongvirae</taxon>
        <taxon>Uroviricota</taxon>
        <taxon>Caudoviricetes</taxon>
        <taxon>Schitoviridae</taxon>
        <taxon>Pontosvirinae</taxon>
        <taxon>Dorisvirus</taxon>
        <taxon>Dorisvirus 49B3</taxon>
    </lineage>
</organism>
<reference evidence="1 2" key="1">
    <citation type="submission" date="2017-11" db="EMBL/GenBank/DDBJ databases">
        <title>A major lineage of nontailed dsDNA viruses as unrecognized killers of marine bacteria.</title>
        <authorList>
            <person name="Kauffman K.M."/>
            <person name="Hussain F.A."/>
            <person name="Yang J."/>
            <person name="Arevalo P."/>
            <person name="Brown J.M."/>
            <person name="Chang W.K."/>
            <person name="VanInsberghe D."/>
            <person name="Elsherbini J."/>
            <person name="Cutler M.B."/>
            <person name="Kelly L."/>
            <person name="Polz M.F."/>
        </authorList>
    </citation>
    <scope>NUCLEOTIDE SEQUENCE [LARGE SCALE GENOMIC DNA]</scope>
</reference>
<dbReference type="Proteomes" id="UP000259765">
    <property type="component" value="Segment"/>
</dbReference>
<gene>
    <name evidence="1" type="ORF">NVP1097O_75</name>
</gene>
<proteinExistence type="predicted"/>
<name>A0A2I7R0P8_9CAUD</name>
<keyword evidence="2" id="KW-1185">Reference proteome</keyword>
<accession>A0A2I7R0P8</accession>
<sequence length="53" mass="6008">MEIVYENATKVDKRITYKISESRNARTVIIKAGNTFKLPMGSGFEIIKSETVE</sequence>
<protein>
    <submittedName>
        <fullName evidence="1">Uncharacterized protein</fullName>
    </submittedName>
</protein>
<dbReference type="EMBL" id="MG592470">
    <property type="protein sequence ID" value="AUR87221.1"/>
    <property type="molecule type" value="Genomic_DNA"/>
</dbReference>
<evidence type="ECO:0000313" key="1">
    <source>
        <dbReference type="EMBL" id="AUR87221.1"/>
    </source>
</evidence>
<evidence type="ECO:0000313" key="2">
    <source>
        <dbReference type="Proteomes" id="UP000259765"/>
    </source>
</evidence>